<dbReference type="PANTHER" id="PTHR24016">
    <property type="entry name" value="CONSERVED OLIGOMERIC GOLGI COMPLEX SUBUNIT 4"/>
    <property type="match status" value="1"/>
</dbReference>
<keyword evidence="7" id="KW-0472">Membrane</keyword>
<comment type="similarity">
    <text evidence="2">Belongs to the COG4 family.</text>
</comment>
<dbReference type="SMART" id="SM00762">
    <property type="entry name" value="Cog4"/>
    <property type="match status" value="1"/>
</dbReference>
<dbReference type="GeneID" id="91084526"/>
<keyword evidence="5" id="KW-0653">Protein transport</keyword>
<evidence type="ECO:0000256" key="8">
    <source>
        <dbReference type="ARBA" id="ARBA00031340"/>
    </source>
</evidence>
<evidence type="ECO:0000259" key="10">
    <source>
        <dbReference type="SMART" id="SM00762"/>
    </source>
</evidence>
<evidence type="ECO:0000256" key="5">
    <source>
        <dbReference type="ARBA" id="ARBA00022927"/>
    </source>
</evidence>
<dbReference type="Gene3D" id="1.10.287.1060">
    <property type="entry name" value="ESAT-6-like"/>
    <property type="match status" value="1"/>
</dbReference>
<dbReference type="Proteomes" id="UP000094043">
    <property type="component" value="Chromosome 1"/>
</dbReference>
<dbReference type="Pfam" id="PF08318">
    <property type="entry name" value="COG4_m"/>
    <property type="match status" value="1"/>
</dbReference>
<evidence type="ECO:0000313" key="11">
    <source>
        <dbReference type="EMBL" id="WVN85165.1"/>
    </source>
</evidence>
<evidence type="ECO:0000256" key="3">
    <source>
        <dbReference type="ARBA" id="ARBA00020975"/>
    </source>
</evidence>
<dbReference type="InterPro" id="IPR048684">
    <property type="entry name" value="COG4_C"/>
</dbReference>
<dbReference type="EMBL" id="CP143784">
    <property type="protein sequence ID" value="WVN85165.1"/>
    <property type="molecule type" value="Genomic_DNA"/>
</dbReference>
<evidence type="ECO:0000256" key="6">
    <source>
        <dbReference type="ARBA" id="ARBA00023034"/>
    </source>
</evidence>
<evidence type="ECO:0000256" key="4">
    <source>
        <dbReference type="ARBA" id="ARBA00022448"/>
    </source>
</evidence>
<dbReference type="Pfam" id="PF20663">
    <property type="entry name" value="COG4_N"/>
    <property type="match status" value="1"/>
</dbReference>
<evidence type="ECO:0000313" key="12">
    <source>
        <dbReference type="Proteomes" id="UP000094043"/>
    </source>
</evidence>
<dbReference type="InterPro" id="IPR048680">
    <property type="entry name" value="COG4_N"/>
</dbReference>
<dbReference type="RefSeq" id="XP_066065866.1">
    <property type="nucleotide sequence ID" value="XM_066209769.1"/>
</dbReference>
<proteinExistence type="inferred from homology"/>
<evidence type="ECO:0000256" key="2">
    <source>
        <dbReference type="ARBA" id="ARBA00009215"/>
    </source>
</evidence>
<dbReference type="GO" id="GO:0000139">
    <property type="term" value="C:Golgi membrane"/>
    <property type="evidence" value="ECO:0007669"/>
    <property type="project" value="UniProtKB-SubCell"/>
</dbReference>
<dbReference type="PANTHER" id="PTHR24016:SF0">
    <property type="entry name" value="CONSERVED OLIGOMERIC GOLGI COMPLEX SUBUNIT 4"/>
    <property type="match status" value="1"/>
</dbReference>
<feature type="region of interest" description="Disordered" evidence="9">
    <location>
        <begin position="406"/>
        <end position="428"/>
    </location>
</feature>
<feature type="compositionally biased region" description="Pro residues" evidence="9">
    <location>
        <begin position="10"/>
        <end position="22"/>
    </location>
</feature>
<sequence>MSSSESRQPSPLPSRPLSPLPLNPRKITSPDQISVQFALLTKRQAELSLSLNALAANTSQTENALAKLSHLGERIQELVGEVDGRKGSVTGTYNGLGFQPNGHDVYEEEDESLVERVKKVWETSERVGGKVKALDQEVGRIKESTDILTEVIELKDSLQTLASAMAKEDWESASRACRRAMSVRKQVIEGNFANSVVPTSQYPLSPSQTLQELRNVLLQIFRREFDAAVAHKDEPNVSRFFRLWPSIGAEEEGLRAYGDFVVGLVKVRSQITGKTSSPLYYLTSLTNLFESVAHIIDQHQSVVEKYYGHGRMATVVKRLVGESDSVVRGLVEGWEEERRVGRLISDTKKSPFLLISNPNLLPPLFPSLLPSNANPITLATLASTTTSALPNLSSASNLLQSYTQGGKKTIQQTPPVPLPEEDTGPDPKDVDKVLGELVALGGRWALFRTFIWNRIADGGGQLNSNDTPMENGERDTIISEEAGNSRGPSQVQLGLLEESESQQVIENLLKVYYEPLELWFLRMSIEKAHKLDSPETFIQPHLSSILDDTFYLLRLIISRLLSCGSLSILKSMRIKITEVIEIDYLGILKRRMENVYTVQGSGERRERERDQRQAFIIYLNNVDVSADYTERLVEETLQRLPQIFLDMELPVIREELGLFKNVSNKFKLTSRNGIEQLFNQLIRPGIRPLLDESYKDVSYLLDEDAFGEVDEMDLVRKRFIRIWEGLMDGYKESFTDHNYQLFFSLTVEVLVRHWEKMILSMRFTELGAIRYERDIRSIMNYLSSQTPFGGAREKFTRLHQIGTILNLDAEEDPEDFYSNSGVSWRISKLEYDSILEQRQ</sequence>
<dbReference type="Gene3D" id="1.20.58.1970">
    <property type="match status" value="1"/>
</dbReference>
<dbReference type="KEGG" id="cdep:91084526"/>
<reference evidence="11" key="3">
    <citation type="submission" date="2024-01" db="EMBL/GenBank/DDBJ databases">
        <authorList>
            <person name="Coelho M.A."/>
            <person name="David-Palma M."/>
            <person name="Shea T."/>
            <person name="Sun S."/>
            <person name="Cuomo C.A."/>
            <person name="Heitman J."/>
        </authorList>
    </citation>
    <scope>NUCLEOTIDE SEQUENCE</scope>
    <source>
        <strain evidence="11">CBS 7841</strain>
    </source>
</reference>
<evidence type="ECO:0000256" key="1">
    <source>
        <dbReference type="ARBA" id="ARBA00004395"/>
    </source>
</evidence>
<reference evidence="11" key="2">
    <citation type="journal article" date="2022" name="Elife">
        <title>Obligate sexual reproduction of a homothallic fungus closely related to the Cryptococcus pathogenic species complex.</title>
        <authorList>
            <person name="Passer A.R."/>
            <person name="Clancey S.A."/>
            <person name="Shea T."/>
            <person name="David-Palma M."/>
            <person name="Averette A.F."/>
            <person name="Boekhout T."/>
            <person name="Porcel B.M."/>
            <person name="Nowrousian M."/>
            <person name="Cuomo C.A."/>
            <person name="Sun S."/>
            <person name="Heitman J."/>
            <person name="Coelho M.A."/>
        </authorList>
    </citation>
    <scope>NUCLEOTIDE SEQUENCE</scope>
    <source>
        <strain evidence="11">CBS 7841</strain>
    </source>
</reference>
<gene>
    <name evidence="11" type="ORF">L203_100310</name>
</gene>
<dbReference type="Pfam" id="PF20662">
    <property type="entry name" value="COG4_C"/>
    <property type="match status" value="1"/>
</dbReference>
<dbReference type="InterPro" id="IPR013167">
    <property type="entry name" value="COG4_M"/>
</dbReference>
<evidence type="ECO:0000256" key="7">
    <source>
        <dbReference type="ARBA" id="ARBA00023136"/>
    </source>
</evidence>
<evidence type="ECO:0000256" key="9">
    <source>
        <dbReference type="SAM" id="MobiDB-lite"/>
    </source>
</evidence>
<comment type="subcellular location">
    <subcellularLocation>
        <location evidence="1">Golgi apparatus membrane</location>
        <topology evidence="1">Peripheral membrane protein</topology>
    </subcellularLocation>
</comment>
<dbReference type="InterPro" id="IPR048682">
    <property type="entry name" value="COG4"/>
</dbReference>
<keyword evidence="12" id="KW-1185">Reference proteome</keyword>
<feature type="region of interest" description="Disordered" evidence="9">
    <location>
        <begin position="1"/>
        <end position="26"/>
    </location>
</feature>
<name>A0AAJ8LVQ5_9TREE</name>
<dbReference type="AlphaFoldDB" id="A0AAJ8LVQ5"/>
<organism evidence="11 12">
    <name type="scientific">Cryptococcus depauperatus CBS 7841</name>
    <dbReference type="NCBI Taxonomy" id="1295531"/>
    <lineage>
        <taxon>Eukaryota</taxon>
        <taxon>Fungi</taxon>
        <taxon>Dikarya</taxon>
        <taxon>Basidiomycota</taxon>
        <taxon>Agaricomycotina</taxon>
        <taxon>Tremellomycetes</taxon>
        <taxon>Tremellales</taxon>
        <taxon>Cryptococcaceae</taxon>
        <taxon>Cryptococcus</taxon>
    </lineage>
</organism>
<reference evidence="11" key="1">
    <citation type="submission" date="2016-06" db="EMBL/GenBank/DDBJ databases">
        <authorList>
            <person name="Cuomo C."/>
            <person name="Litvintseva A."/>
            <person name="Heitman J."/>
            <person name="Chen Y."/>
            <person name="Sun S."/>
            <person name="Springer D."/>
            <person name="Dromer F."/>
            <person name="Young S."/>
            <person name="Zeng Q."/>
            <person name="Chapman S."/>
            <person name="Gujja S."/>
            <person name="Saif S."/>
            <person name="Birren B."/>
        </authorList>
    </citation>
    <scope>NUCLEOTIDE SEQUENCE</scope>
    <source>
        <strain evidence="11">CBS 7841</strain>
    </source>
</reference>
<accession>A0AAJ8LVQ5</accession>
<protein>
    <recommendedName>
        <fullName evidence="3">Conserved oligomeric Golgi complex subunit 4</fullName>
    </recommendedName>
    <alternativeName>
        <fullName evidence="8">Component of oligomeric Golgi complex 4</fullName>
    </alternativeName>
</protein>
<feature type="domain" description="COG4 transport protein middle alpha-helical bundle" evidence="10">
    <location>
        <begin position="210"/>
        <end position="593"/>
    </location>
</feature>
<keyword evidence="6" id="KW-0333">Golgi apparatus</keyword>
<keyword evidence="4" id="KW-0813">Transport</keyword>
<dbReference type="GO" id="GO:0015031">
    <property type="term" value="P:protein transport"/>
    <property type="evidence" value="ECO:0007669"/>
    <property type="project" value="UniProtKB-KW"/>
</dbReference>